<dbReference type="OrthoDB" id="10258445at2759"/>
<accession>A0A6A6PPB4</accession>
<dbReference type="InterPro" id="IPR052000">
    <property type="entry name" value="ETFRF1"/>
</dbReference>
<dbReference type="PANTHER" id="PTHR21024:SF0">
    <property type="entry name" value="ELECTRON TRANSFER FLAVOPROTEIN REGULATORY FACTOR 1"/>
    <property type="match status" value="1"/>
</dbReference>
<dbReference type="Pfam" id="PF13233">
    <property type="entry name" value="Complex1_LYR_2"/>
    <property type="match status" value="1"/>
</dbReference>
<dbReference type="GO" id="GO:0090324">
    <property type="term" value="P:negative regulation of oxidative phosphorylation"/>
    <property type="evidence" value="ECO:0007669"/>
    <property type="project" value="InterPro"/>
</dbReference>
<dbReference type="GO" id="GO:0022904">
    <property type="term" value="P:respiratory electron transport chain"/>
    <property type="evidence" value="ECO:0007669"/>
    <property type="project" value="TreeGrafter"/>
</dbReference>
<reference evidence="2" key="1">
    <citation type="journal article" date="2020" name="Stud. Mycol.">
        <title>101 Dothideomycetes genomes: a test case for predicting lifestyles and emergence of pathogens.</title>
        <authorList>
            <person name="Haridas S."/>
            <person name="Albert R."/>
            <person name="Binder M."/>
            <person name="Bloem J."/>
            <person name="Labutti K."/>
            <person name="Salamov A."/>
            <person name="Andreopoulos B."/>
            <person name="Baker S."/>
            <person name="Barry K."/>
            <person name="Bills G."/>
            <person name="Bluhm B."/>
            <person name="Cannon C."/>
            <person name="Castanera R."/>
            <person name="Culley D."/>
            <person name="Daum C."/>
            <person name="Ezra D."/>
            <person name="Gonzalez J."/>
            <person name="Henrissat B."/>
            <person name="Kuo A."/>
            <person name="Liang C."/>
            <person name="Lipzen A."/>
            <person name="Lutzoni F."/>
            <person name="Magnuson J."/>
            <person name="Mondo S."/>
            <person name="Nolan M."/>
            <person name="Ohm R."/>
            <person name="Pangilinan J."/>
            <person name="Park H.-J."/>
            <person name="Ramirez L."/>
            <person name="Alfaro M."/>
            <person name="Sun H."/>
            <person name="Tritt A."/>
            <person name="Yoshinaga Y."/>
            <person name="Zwiers L.-H."/>
            <person name="Turgeon B."/>
            <person name="Goodwin S."/>
            <person name="Spatafora J."/>
            <person name="Crous P."/>
            <person name="Grigoriev I."/>
        </authorList>
    </citation>
    <scope>NUCLEOTIDE SEQUENCE</scope>
    <source>
        <strain evidence="2">CBS 113389</strain>
    </source>
</reference>
<dbReference type="InterPro" id="IPR045296">
    <property type="entry name" value="Complex1_LYR_ETFRF1_LYRM5"/>
</dbReference>
<evidence type="ECO:0008006" key="4">
    <source>
        <dbReference type="Google" id="ProtNLM"/>
    </source>
</evidence>
<dbReference type="GeneID" id="54478361"/>
<dbReference type="GO" id="GO:0005739">
    <property type="term" value="C:mitochondrion"/>
    <property type="evidence" value="ECO:0007669"/>
    <property type="project" value="TreeGrafter"/>
</dbReference>
<dbReference type="RefSeq" id="XP_033588498.1">
    <property type="nucleotide sequence ID" value="XM_033737359.1"/>
</dbReference>
<sequence>MAASNPLRYEVFRIYKGTEYPLGYDYFKNGLRKAFRAKSGLQDRQEIQKGIEQAEYVKKEVEALYYLKRYRALKQRYDTPR</sequence>
<dbReference type="CDD" id="cd20265">
    <property type="entry name" value="Complex1_LYR_ETFRF1_LYRM5"/>
    <property type="match status" value="1"/>
</dbReference>
<organism evidence="2 3">
    <name type="scientific">Neohortaea acidophila</name>
    <dbReference type="NCBI Taxonomy" id="245834"/>
    <lineage>
        <taxon>Eukaryota</taxon>
        <taxon>Fungi</taxon>
        <taxon>Dikarya</taxon>
        <taxon>Ascomycota</taxon>
        <taxon>Pezizomycotina</taxon>
        <taxon>Dothideomycetes</taxon>
        <taxon>Dothideomycetidae</taxon>
        <taxon>Mycosphaerellales</taxon>
        <taxon>Teratosphaeriaceae</taxon>
        <taxon>Neohortaea</taxon>
    </lineage>
</organism>
<proteinExistence type="inferred from homology"/>
<evidence type="ECO:0000313" key="2">
    <source>
        <dbReference type="EMBL" id="KAF2481928.1"/>
    </source>
</evidence>
<evidence type="ECO:0000256" key="1">
    <source>
        <dbReference type="ARBA" id="ARBA00009508"/>
    </source>
</evidence>
<gene>
    <name evidence="2" type="ORF">BDY17DRAFT_325434</name>
</gene>
<dbReference type="PANTHER" id="PTHR21024">
    <property type="entry name" value="GROWTH HORMONE-INDUCIBLE SOLUBLE PROTEIN-RELATED"/>
    <property type="match status" value="1"/>
</dbReference>
<dbReference type="Proteomes" id="UP000799767">
    <property type="component" value="Unassembled WGS sequence"/>
</dbReference>
<keyword evidence="3" id="KW-1185">Reference proteome</keyword>
<protein>
    <recommendedName>
        <fullName evidence="4">LYR motif-containing protein 5A</fullName>
    </recommendedName>
</protein>
<dbReference type="EMBL" id="MU001637">
    <property type="protein sequence ID" value="KAF2481928.1"/>
    <property type="molecule type" value="Genomic_DNA"/>
</dbReference>
<comment type="similarity">
    <text evidence="1">Belongs to the complex I LYR family.</text>
</comment>
<name>A0A6A6PPB4_9PEZI</name>
<dbReference type="AlphaFoldDB" id="A0A6A6PPB4"/>
<evidence type="ECO:0000313" key="3">
    <source>
        <dbReference type="Proteomes" id="UP000799767"/>
    </source>
</evidence>